<reference evidence="1 2" key="1">
    <citation type="submission" date="2017-06" db="EMBL/GenBank/DDBJ databases">
        <authorList>
            <person name="Kim H.J."/>
            <person name="Triplett B.A."/>
        </authorList>
    </citation>
    <scope>NUCLEOTIDE SEQUENCE [LARGE SCALE GENOMIC DNA]</scope>
    <source>
        <strain evidence="1 2">CGMCC 4.2132</strain>
    </source>
</reference>
<evidence type="ECO:0000313" key="1">
    <source>
        <dbReference type="EMBL" id="SNR93283.1"/>
    </source>
</evidence>
<gene>
    <name evidence="1" type="ORF">SAMN05216276_1001296</name>
</gene>
<evidence type="ECO:0000313" key="2">
    <source>
        <dbReference type="Proteomes" id="UP000198282"/>
    </source>
</evidence>
<sequence length="30" mass="3236">MPAHQATVMAVPLPIGVPRRIPRVVRGCGR</sequence>
<dbReference type="EMBL" id="FZOD01000001">
    <property type="protein sequence ID" value="SNR93283.1"/>
    <property type="molecule type" value="Genomic_DNA"/>
</dbReference>
<dbReference type="AlphaFoldDB" id="A0A239AEF6"/>
<keyword evidence="2" id="KW-1185">Reference proteome</keyword>
<proteinExistence type="predicted"/>
<accession>A0A239AEF6</accession>
<organism evidence="1 2">
    <name type="scientific">Streptosporangium subroseum</name>
    <dbReference type="NCBI Taxonomy" id="106412"/>
    <lineage>
        <taxon>Bacteria</taxon>
        <taxon>Bacillati</taxon>
        <taxon>Actinomycetota</taxon>
        <taxon>Actinomycetes</taxon>
        <taxon>Streptosporangiales</taxon>
        <taxon>Streptosporangiaceae</taxon>
        <taxon>Streptosporangium</taxon>
    </lineage>
</organism>
<dbReference type="Proteomes" id="UP000198282">
    <property type="component" value="Unassembled WGS sequence"/>
</dbReference>
<name>A0A239AEF6_9ACTN</name>
<protein>
    <submittedName>
        <fullName evidence="1">Uncharacterized protein</fullName>
    </submittedName>
</protein>